<reference evidence="2 3" key="1">
    <citation type="submission" date="2018-02" db="EMBL/GenBank/DDBJ databases">
        <title>Draft genome of wild Prunus yedoensis var. nudiflora.</title>
        <authorList>
            <person name="Baek S."/>
            <person name="Kim J.-H."/>
            <person name="Choi K."/>
            <person name="Kim G.-B."/>
            <person name="Cho A."/>
            <person name="Jang H."/>
            <person name="Shin C.-H."/>
            <person name="Yu H.-J."/>
            <person name="Mun J.-H."/>
        </authorList>
    </citation>
    <scope>NUCLEOTIDE SEQUENCE [LARGE SCALE GENOMIC DNA]</scope>
    <source>
        <strain evidence="3">cv. Jeju island</strain>
        <tissue evidence="2">Leaf</tissue>
    </source>
</reference>
<sequence>MDGNCTQVENLSRGSDQPVYQVLVDVHADPNLLVAYVSEENLVAPDEPDFVSRSLPFSCFLLFLNVELGYYSGTCEIPPANWVCLVVNLVQDQLVCNRNASQFNSSHVGIIVSVEFCKSGAILGYLLQKL</sequence>
<protein>
    <recommendedName>
        <fullName evidence="1">Hemimethylated DNA-binding domain-containing protein</fullName>
    </recommendedName>
</protein>
<dbReference type="STRING" id="2094558.A0A314Z8X9"/>
<dbReference type="GO" id="GO:0003677">
    <property type="term" value="F:DNA binding"/>
    <property type="evidence" value="ECO:0007669"/>
    <property type="project" value="InterPro"/>
</dbReference>
<dbReference type="Pfam" id="PF08755">
    <property type="entry name" value="YccV-like"/>
    <property type="match status" value="1"/>
</dbReference>
<comment type="caution">
    <text evidence="2">The sequence shown here is derived from an EMBL/GenBank/DDBJ whole genome shotgun (WGS) entry which is preliminary data.</text>
</comment>
<dbReference type="OrthoDB" id="10523513at2759"/>
<gene>
    <name evidence="2" type="ORF">Pyn_03318</name>
</gene>
<evidence type="ECO:0000313" key="3">
    <source>
        <dbReference type="Proteomes" id="UP000250321"/>
    </source>
</evidence>
<evidence type="ECO:0000313" key="2">
    <source>
        <dbReference type="EMBL" id="PQQ13211.1"/>
    </source>
</evidence>
<dbReference type="AlphaFoldDB" id="A0A314Z8X9"/>
<evidence type="ECO:0000259" key="1">
    <source>
        <dbReference type="Pfam" id="PF08755"/>
    </source>
</evidence>
<dbReference type="Gene3D" id="2.30.30.390">
    <property type="entry name" value="Hemimethylated DNA-binding domain"/>
    <property type="match status" value="1"/>
</dbReference>
<proteinExistence type="predicted"/>
<dbReference type="SUPFAM" id="SSF141255">
    <property type="entry name" value="YccV-like"/>
    <property type="match status" value="1"/>
</dbReference>
<organism evidence="2 3">
    <name type="scientific">Prunus yedoensis var. nudiflora</name>
    <dbReference type="NCBI Taxonomy" id="2094558"/>
    <lineage>
        <taxon>Eukaryota</taxon>
        <taxon>Viridiplantae</taxon>
        <taxon>Streptophyta</taxon>
        <taxon>Embryophyta</taxon>
        <taxon>Tracheophyta</taxon>
        <taxon>Spermatophyta</taxon>
        <taxon>Magnoliopsida</taxon>
        <taxon>eudicotyledons</taxon>
        <taxon>Gunneridae</taxon>
        <taxon>Pentapetalae</taxon>
        <taxon>rosids</taxon>
        <taxon>fabids</taxon>
        <taxon>Rosales</taxon>
        <taxon>Rosaceae</taxon>
        <taxon>Amygdaloideae</taxon>
        <taxon>Amygdaleae</taxon>
        <taxon>Prunus</taxon>
    </lineage>
</organism>
<feature type="domain" description="Hemimethylated DNA-binding" evidence="1">
    <location>
        <begin position="9"/>
        <end position="49"/>
    </location>
</feature>
<dbReference type="InterPro" id="IPR036623">
    <property type="entry name" value="Hemimethylated_DNA-bd_sf"/>
</dbReference>
<name>A0A314Z8X9_PRUYE</name>
<accession>A0A314Z8X9</accession>
<dbReference type="InterPro" id="IPR011722">
    <property type="entry name" value="Hemimethylated_DNA-bd_dom"/>
</dbReference>
<keyword evidence="3" id="KW-1185">Reference proteome</keyword>
<dbReference type="EMBL" id="PJQY01000312">
    <property type="protein sequence ID" value="PQQ13211.1"/>
    <property type="molecule type" value="Genomic_DNA"/>
</dbReference>
<dbReference type="Proteomes" id="UP000250321">
    <property type="component" value="Unassembled WGS sequence"/>
</dbReference>